<dbReference type="Proteomes" id="UP001175226">
    <property type="component" value="Unassembled WGS sequence"/>
</dbReference>
<sequence>MSPFQSTLILKCYQKKTGLVQAAGSVLGIKPSMIHHILHKCPCPTHEACSAAKKERAKTSGSAHATESDTESDDDSRLRKKAKIFKLVQKSMSQSELKVYRGPDIPFNEEGESAVKKQFLRATISANLPFDWTKDPEVIKLFLMMRSAAWKVMPTPEVLAGRLLNEEGKKAEKELV</sequence>
<reference evidence="2" key="1">
    <citation type="submission" date="2023-06" db="EMBL/GenBank/DDBJ databases">
        <authorList>
            <consortium name="Lawrence Berkeley National Laboratory"/>
            <person name="Ahrendt S."/>
            <person name="Sahu N."/>
            <person name="Indic B."/>
            <person name="Wong-Bajracharya J."/>
            <person name="Merenyi Z."/>
            <person name="Ke H.-M."/>
            <person name="Monk M."/>
            <person name="Kocsube S."/>
            <person name="Drula E."/>
            <person name="Lipzen A."/>
            <person name="Balint B."/>
            <person name="Henrissat B."/>
            <person name="Andreopoulos B."/>
            <person name="Martin F.M."/>
            <person name="Harder C.B."/>
            <person name="Rigling D."/>
            <person name="Ford K.L."/>
            <person name="Foster G.D."/>
            <person name="Pangilinan J."/>
            <person name="Papanicolaou A."/>
            <person name="Barry K."/>
            <person name="LaButti K."/>
            <person name="Viragh M."/>
            <person name="Koriabine M."/>
            <person name="Yan M."/>
            <person name="Riley R."/>
            <person name="Champramary S."/>
            <person name="Plett K.L."/>
            <person name="Tsai I.J."/>
            <person name="Slot J."/>
            <person name="Sipos G."/>
            <person name="Plett J."/>
            <person name="Nagy L.G."/>
            <person name="Grigoriev I.V."/>
        </authorList>
    </citation>
    <scope>NUCLEOTIDE SEQUENCE</scope>
    <source>
        <strain evidence="2">FPL87.14</strain>
    </source>
</reference>
<protein>
    <submittedName>
        <fullName evidence="2">Uncharacterized protein</fullName>
    </submittedName>
</protein>
<dbReference type="EMBL" id="JAUEPT010000023">
    <property type="protein sequence ID" value="KAK0443280.1"/>
    <property type="molecule type" value="Genomic_DNA"/>
</dbReference>
<keyword evidence="3" id="KW-1185">Reference proteome</keyword>
<organism evidence="2 3">
    <name type="scientific">Armillaria borealis</name>
    <dbReference type="NCBI Taxonomy" id="47425"/>
    <lineage>
        <taxon>Eukaryota</taxon>
        <taxon>Fungi</taxon>
        <taxon>Dikarya</taxon>
        <taxon>Basidiomycota</taxon>
        <taxon>Agaricomycotina</taxon>
        <taxon>Agaricomycetes</taxon>
        <taxon>Agaricomycetidae</taxon>
        <taxon>Agaricales</taxon>
        <taxon>Marasmiineae</taxon>
        <taxon>Physalacriaceae</taxon>
        <taxon>Armillaria</taxon>
    </lineage>
</organism>
<evidence type="ECO:0000313" key="2">
    <source>
        <dbReference type="EMBL" id="KAK0443280.1"/>
    </source>
</evidence>
<gene>
    <name evidence="2" type="ORF">EV421DRAFT_1735884</name>
</gene>
<feature type="region of interest" description="Disordered" evidence="1">
    <location>
        <begin position="54"/>
        <end position="77"/>
    </location>
</feature>
<dbReference type="AlphaFoldDB" id="A0AA39JJX1"/>
<comment type="caution">
    <text evidence="2">The sequence shown here is derived from an EMBL/GenBank/DDBJ whole genome shotgun (WGS) entry which is preliminary data.</text>
</comment>
<accession>A0AA39JJX1</accession>
<evidence type="ECO:0000313" key="3">
    <source>
        <dbReference type="Proteomes" id="UP001175226"/>
    </source>
</evidence>
<name>A0AA39JJX1_9AGAR</name>
<proteinExistence type="predicted"/>
<evidence type="ECO:0000256" key="1">
    <source>
        <dbReference type="SAM" id="MobiDB-lite"/>
    </source>
</evidence>